<sequence length="175" mass="20078">MICKRLLLCLLIALCFSCEATHKMHSKSFIGKHAAKVDFPMLKGSVNDYDNILSKKQEADLLRLIQKHKETTTDEIIVVTLTSLQGYSGLVEYSLDLANHWQIGEEDKNNGVLIALYMKDRRIWIHNDVGVMHKLTDEEALEIINQVIVPEFKKNDFFTGFEKGIQEIIKELKES</sequence>
<gene>
    <name evidence="3" type="ORF">C8N46_101109</name>
</gene>
<feature type="domain" description="TPM" evidence="2">
    <location>
        <begin position="46"/>
        <end position="170"/>
    </location>
</feature>
<dbReference type="Pfam" id="PF04536">
    <property type="entry name" value="TPM_phosphatase"/>
    <property type="match status" value="1"/>
</dbReference>
<evidence type="ECO:0000259" key="2">
    <source>
        <dbReference type="Pfam" id="PF04536"/>
    </source>
</evidence>
<dbReference type="PANTHER" id="PTHR30373">
    <property type="entry name" value="UPF0603 PROTEIN YGCG"/>
    <property type="match status" value="1"/>
</dbReference>
<accession>A0A2T6C5A4</accession>
<reference evidence="3 4" key="1">
    <citation type="submission" date="2018-04" db="EMBL/GenBank/DDBJ databases">
        <title>Genomic Encyclopedia of Archaeal and Bacterial Type Strains, Phase II (KMG-II): from individual species to whole genera.</title>
        <authorList>
            <person name="Goeker M."/>
        </authorList>
    </citation>
    <scope>NUCLEOTIDE SEQUENCE [LARGE SCALE GENOMIC DNA]</scope>
    <source>
        <strain evidence="3 4">DSM 25731</strain>
    </source>
</reference>
<evidence type="ECO:0000256" key="1">
    <source>
        <dbReference type="SAM" id="SignalP"/>
    </source>
</evidence>
<dbReference type="InterPro" id="IPR007621">
    <property type="entry name" value="TPM_dom"/>
</dbReference>
<dbReference type="EMBL" id="QBKT01000001">
    <property type="protein sequence ID" value="PTX63509.1"/>
    <property type="molecule type" value="Genomic_DNA"/>
</dbReference>
<feature type="signal peptide" evidence="1">
    <location>
        <begin position="1"/>
        <end position="20"/>
    </location>
</feature>
<name>A0A2T6C5A4_9FLAO</name>
<organism evidence="3 4">
    <name type="scientific">Kordia periserrulae</name>
    <dbReference type="NCBI Taxonomy" id="701523"/>
    <lineage>
        <taxon>Bacteria</taxon>
        <taxon>Pseudomonadati</taxon>
        <taxon>Bacteroidota</taxon>
        <taxon>Flavobacteriia</taxon>
        <taxon>Flavobacteriales</taxon>
        <taxon>Flavobacteriaceae</taxon>
        <taxon>Kordia</taxon>
    </lineage>
</organism>
<feature type="chain" id="PRO_5015682009" evidence="1">
    <location>
        <begin position="21"/>
        <end position="175"/>
    </location>
</feature>
<dbReference type="Gene3D" id="3.10.310.50">
    <property type="match status" value="1"/>
</dbReference>
<dbReference type="AlphaFoldDB" id="A0A2T6C5A4"/>
<comment type="caution">
    <text evidence="3">The sequence shown here is derived from an EMBL/GenBank/DDBJ whole genome shotgun (WGS) entry which is preliminary data.</text>
</comment>
<protein>
    <submittedName>
        <fullName evidence="3">TLP18.3/Psb32/MOLO-1 phosphatase superfamily protein</fullName>
    </submittedName>
</protein>
<keyword evidence="1" id="KW-0732">Signal</keyword>
<evidence type="ECO:0000313" key="4">
    <source>
        <dbReference type="Proteomes" id="UP000244090"/>
    </source>
</evidence>
<dbReference type="PANTHER" id="PTHR30373:SF2">
    <property type="entry name" value="UPF0603 PROTEIN YGCG"/>
    <property type="match status" value="1"/>
</dbReference>
<dbReference type="Proteomes" id="UP000244090">
    <property type="component" value="Unassembled WGS sequence"/>
</dbReference>
<keyword evidence="4" id="KW-1185">Reference proteome</keyword>
<evidence type="ECO:0000313" key="3">
    <source>
        <dbReference type="EMBL" id="PTX63509.1"/>
    </source>
</evidence>
<proteinExistence type="predicted"/>